<dbReference type="AlphaFoldDB" id="A0A4Q9LBZ3"/>
<dbReference type="Proteomes" id="UP000292362">
    <property type="component" value="Unassembled WGS sequence"/>
</dbReference>
<evidence type="ECO:0000313" key="2">
    <source>
        <dbReference type="EMBL" id="TBU05086.1"/>
    </source>
</evidence>
<dbReference type="EMBL" id="PITJ01000051">
    <property type="protein sequence ID" value="TBU05086.1"/>
    <property type="molecule type" value="Genomic_DNA"/>
</dbReference>
<organism evidence="2 3">
    <name type="scientific">Hamiltosporidium tvaerminnensis</name>
    <dbReference type="NCBI Taxonomy" id="1176355"/>
    <lineage>
        <taxon>Eukaryota</taxon>
        <taxon>Fungi</taxon>
        <taxon>Fungi incertae sedis</taxon>
        <taxon>Microsporidia</taxon>
        <taxon>Dubosqiidae</taxon>
        <taxon>Hamiltosporidium</taxon>
    </lineage>
</organism>
<feature type="region of interest" description="Disordered" evidence="1">
    <location>
        <begin position="20"/>
        <end position="52"/>
    </location>
</feature>
<protein>
    <submittedName>
        <fullName evidence="2">Uncharacterized protein</fullName>
    </submittedName>
</protein>
<evidence type="ECO:0000256" key="1">
    <source>
        <dbReference type="SAM" id="MobiDB-lite"/>
    </source>
</evidence>
<proteinExistence type="predicted"/>
<name>A0A4Q9LBZ3_9MICR</name>
<comment type="caution">
    <text evidence="2">The sequence shown here is derived from an EMBL/GenBank/DDBJ whole genome shotgun (WGS) entry which is preliminary data.</text>
</comment>
<accession>A0A4Q9LBZ3</accession>
<sequence>MTYIICDKDDTWIKIKQAIKQTADNEEDKSEKKKSTDYNTANENVLIENEETTIQPTLEEKKLLL</sequence>
<dbReference type="VEuPathDB" id="MicrosporidiaDB:CWI37_0051p0030"/>
<evidence type="ECO:0000313" key="3">
    <source>
        <dbReference type="Proteomes" id="UP000292362"/>
    </source>
</evidence>
<gene>
    <name evidence="2" type="ORF">CWI37_0051p0030</name>
</gene>
<reference evidence="2 3" key="1">
    <citation type="submission" date="2017-12" db="EMBL/GenBank/DDBJ databases">
        <authorList>
            <person name="Pombert J.-F."/>
            <person name="Haag K.L."/>
            <person name="Ebert D."/>
        </authorList>
    </citation>
    <scope>NUCLEOTIDE SEQUENCE [LARGE SCALE GENOMIC DNA]</scope>
    <source>
        <strain evidence="2">FI-OER-3-3</strain>
    </source>
</reference>